<feature type="region of interest" description="Disordered" evidence="1">
    <location>
        <begin position="110"/>
        <end position="129"/>
    </location>
</feature>
<protein>
    <submittedName>
        <fullName evidence="2">Uncharacterized protein</fullName>
    </submittedName>
</protein>
<dbReference type="GeneID" id="30175442"/>
<name>A0AAJ8L0I6_9TREE</name>
<evidence type="ECO:0000313" key="2">
    <source>
        <dbReference type="EMBL" id="WWC67919.1"/>
    </source>
</evidence>
<feature type="compositionally biased region" description="Polar residues" evidence="1">
    <location>
        <begin position="110"/>
        <end position="119"/>
    </location>
</feature>
<gene>
    <name evidence="2" type="ORF">I206_101837</name>
</gene>
<accession>A0AAJ8L0I6</accession>
<sequence>MSDVVRSSTEMMPHLKMAGALTVRALDTLPLPLLVVVFLSCLALLQWPVSPSPSLLPTFTPPSIEKDRLSPLPPFEYSSKSLFSFSPLPTAPLTAQLQIYSPELDSSLPTVQSQSSVKQPNPPIGRGVRRGSKQLREWRLALGVVEEEENEQACIQVV</sequence>
<reference evidence="2" key="1">
    <citation type="submission" date="2013-07" db="EMBL/GenBank/DDBJ databases">
        <authorList>
            <consortium name="The Broad Institute Genome Sequencing Platform"/>
            <person name="Cuomo C."/>
            <person name="Litvintseva A."/>
            <person name="Chen Y."/>
            <person name="Heitman J."/>
            <person name="Sun S."/>
            <person name="Springer D."/>
            <person name="Dromer F."/>
            <person name="Young S.K."/>
            <person name="Zeng Q."/>
            <person name="Gargeya S."/>
            <person name="Fitzgerald M."/>
            <person name="Abouelleil A."/>
            <person name="Alvarado L."/>
            <person name="Berlin A.M."/>
            <person name="Chapman S.B."/>
            <person name="Dewar J."/>
            <person name="Goldberg J."/>
            <person name="Griggs A."/>
            <person name="Gujja S."/>
            <person name="Hansen M."/>
            <person name="Howarth C."/>
            <person name="Imamovic A."/>
            <person name="Larimer J."/>
            <person name="McCowan C."/>
            <person name="Murphy C."/>
            <person name="Pearson M."/>
            <person name="Priest M."/>
            <person name="Roberts A."/>
            <person name="Saif S."/>
            <person name="Shea T."/>
            <person name="Sykes S."/>
            <person name="Wortman J."/>
            <person name="Nusbaum C."/>
            <person name="Birren B."/>
        </authorList>
    </citation>
    <scope>NUCLEOTIDE SEQUENCE</scope>
    <source>
        <strain evidence="2">CBS 10737</strain>
    </source>
</reference>
<organism evidence="2 3">
    <name type="scientific">Kwoniella pini CBS 10737</name>
    <dbReference type="NCBI Taxonomy" id="1296096"/>
    <lineage>
        <taxon>Eukaryota</taxon>
        <taxon>Fungi</taxon>
        <taxon>Dikarya</taxon>
        <taxon>Basidiomycota</taxon>
        <taxon>Agaricomycotina</taxon>
        <taxon>Tremellomycetes</taxon>
        <taxon>Tremellales</taxon>
        <taxon>Cryptococcaceae</taxon>
        <taxon>Kwoniella</taxon>
    </lineage>
</organism>
<dbReference type="KEGG" id="kpin:30175442"/>
<proteinExistence type="predicted"/>
<dbReference type="RefSeq" id="XP_019008513.2">
    <property type="nucleotide sequence ID" value="XM_019158767.2"/>
</dbReference>
<reference evidence="2" key="2">
    <citation type="submission" date="2024-02" db="EMBL/GenBank/DDBJ databases">
        <title>Comparative genomics of Cryptococcus and Kwoniella reveals pathogenesis evolution and contrasting modes of karyotype evolution via chromosome fusion or intercentromeric recombination.</title>
        <authorList>
            <person name="Coelho M.A."/>
            <person name="David-Palma M."/>
            <person name="Shea T."/>
            <person name="Bowers K."/>
            <person name="McGinley-Smith S."/>
            <person name="Mohammad A.W."/>
            <person name="Gnirke A."/>
            <person name="Yurkov A.M."/>
            <person name="Nowrousian M."/>
            <person name="Sun S."/>
            <person name="Cuomo C.A."/>
            <person name="Heitman J."/>
        </authorList>
    </citation>
    <scope>NUCLEOTIDE SEQUENCE</scope>
    <source>
        <strain evidence="2">CBS 10737</strain>
    </source>
</reference>
<dbReference type="Proteomes" id="UP000094020">
    <property type="component" value="Chromosome 2"/>
</dbReference>
<dbReference type="EMBL" id="CP144520">
    <property type="protein sequence ID" value="WWC67919.1"/>
    <property type="molecule type" value="Genomic_DNA"/>
</dbReference>
<evidence type="ECO:0000313" key="3">
    <source>
        <dbReference type="Proteomes" id="UP000094020"/>
    </source>
</evidence>
<evidence type="ECO:0000256" key="1">
    <source>
        <dbReference type="SAM" id="MobiDB-lite"/>
    </source>
</evidence>
<dbReference type="AlphaFoldDB" id="A0AAJ8L0I6"/>
<keyword evidence="3" id="KW-1185">Reference proteome</keyword>